<keyword evidence="2" id="KW-0812">Transmembrane</keyword>
<keyword evidence="2" id="KW-0472">Membrane</keyword>
<sequence length="196" mass="22257">MNDTDKSLRQAYQQAKRQHPAPGRLRRQLLRSTKASKSPFFSGFWSRDTALMASAALTLVVLLGIYQFRHQVLTEPRALSVSVGIEIHAYDDEIDAMPNSQNREKLTAYNQAYERKMETIQAVNTRFAKVLEVSGEWSLADCSDIRILISDRLIENLRDHSRIESGIDVGDQVALILNREGQIMQITHSNQKALQC</sequence>
<keyword evidence="2" id="KW-1133">Transmembrane helix</keyword>
<feature type="transmembrane region" description="Helical" evidence="2">
    <location>
        <begin position="49"/>
        <end position="68"/>
    </location>
</feature>
<dbReference type="AlphaFoldDB" id="A0A3D8M323"/>
<evidence type="ECO:0000256" key="2">
    <source>
        <dbReference type="SAM" id="Phobius"/>
    </source>
</evidence>
<feature type="region of interest" description="Disordered" evidence="1">
    <location>
        <begin position="1"/>
        <end position="23"/>
    </location>
</feature>
<dbReference type="EMBL" id="QRHA01000014">
    <property type="protein sequence ID" value="RDV24089.1"/>
    <property type="molecule type" value="Genomic_DNA"/>
</dbReference>
<name>A0A3D8M323_9ALTE</name>
<proteinExistence type="predicted"/>
<reference evidence="4" key="1">
    <citation type="submission" date="2018-08" db="EMBL/GenBank/DDBJ databases">
        <authorList>
            <person name="Zhang J."/>
            <person name="Du Z.-J."/>
        </authorList>
    </citation>
    <scope>NUCLEOTIDE SEQUENCE [LARGE SCALE GENOMIC DNA]</scope>
    <source>
        <strain evidence="4">KCTC 52655</strain>
    </source>
</reference>
<dbReference type="RefSeq" id="WP_115594338.1">
    <property type="nucleotide sequence ID" value="NZ_QRHA01000014.1"/>
</dbReference>
<evidence type="ECO:0000313" key="4">
    <source>
        <dbReference type="Proteomes" id="UP000256561"/>
    </source>
</evidence>
<accession>A0A3D8M323</accession>
<dbReference type="Proteomes" id="UP000256561">
    <property type="component" value="Unassembled WGS sequence"/>
</dbReference>
<comment type="caution">
    <text evidence="3">The sequence shown here is derived from an EMBL/GenBank/DDBJ whole genome shotgun (WGS) entry which is preliminary data.</text>
</comment>
<evidence type="ECO:0000256" key="1">
    <source>
        <dbReference type="SAM" id="MobiDB-lite"/>
    </source>
</evidence>
<dbReference type="OrthoDB" id="6330333at2"/>
<protein>
    <submittedName>
        <fullName evidence="3">Uncharacterized protein</fullName>
    </submittedName>
</protein>
<organism evidence="3 4">
    <name type="scientific">Alteromonas aestuariivivens</name>
    <dbReference type="NCBI Taxonomy" id="1938339"/>
    <lineage>
        <taxon>Bacteria</taxon>
        <taxon>Pseudomonadati</taxon>
        <taxon>Pseudomonadota</taxon>
        <taxon>Gammaproteobacteria</taxon>
        <taxon>Alteromonadales</taxon>
        <taxon>Alteromonadaceae</taxon>
        <taxon>Alteromonas/Salinimonas group</taxon>
        <taxon>Alteromonas</taxon>
    </lineage>
</organism>
<evidence type="ECO:0000313" key="3">
    <source>
        <dbReference type="EMBL" id="RDV24089.1"/>
    </source>
</evidence>
<gene>
    <name evidence="3" type="ORF">DXV75_15485</name>
</gene>
<keyword evidence="4" id="KW-1185">Reference proteome</keyword>